<dbReference type="EMBL" id="CH902619">
    <property type="protein sequence ID" value="EDV35685.1"/>
    <property type="molecule type" value="Genomic_DNA"/>
</dbReference>
<dbReference type="Pfam" id="PF07248">
    <property type="entry name" value="DUF1431"/>
    <property type="match status" value="2"/>
</dbReference>
<dbReference type="PANTHER" id="PTHR20977">
    <property type="entry name" value="AT13385P-RELATED"/>
    <property type="match status" value="1"/>
</dbReference>
<dbReference type="HOGENOM" id="CLU_925199_0_0_1"/>
<dbReference type="Proteomes" id="UP000007801">
    <property type="component" value="Unassembled WGS sequence"/>
</dbReference>
<dbReference type="PANTHER" id="PTHR20977:SF0">
    <property type="entry name" value="AT13385P-RELATED"/>
    <property type="match status" value="1"/>
</dbReference>
<feature type="compositionally biased region" description="Low complexity" evidence="1">
    <location>
        <begin position="16"/>
        <end position="31"/>
    </location>
</feature>
<dbReference type="FunCoup" id="B3MG03">
    <property type="interactions" value="10"/>
</dbReference>
<evidence type="ECO:0000256" key="1">
    <source>
        <dbReference type="SAM" id="MobiDB-lite"/>
    </source>
</evidence>
<evidence type="ECO:0000313" key="3">
    <source>
        <dbReference type="Proteomes" id="UP000007801"/>
    </source>
</evidence>
<feature type="compositionally biased region" description="Basic residues" evidence="1">
    <location>
        <begin position="285"/>
        <end position="301"/>
    </location>
</feature>
<dbReference type="GeneID" id="6495202"/>
<name>B3MG03_DROAN</name>
<feature type="region of interest" description="Disordered" evidence="1">
    <location>
        <begin position="1"/>
        <end position="61"/>
    </location>
</feature>
<feature type="region of interest" description="Disordered" evidence="1">
    <location>
        <begin position="260"/>
        <end position="301"/>
    </location>
</feature>
<dbReference type="AlphaFoldDB" id="B3MG03"/>
<dbReference type="OrthoDB" id="7849464at2759"/>
<dbReference type="KEGG" id="dan:6495202"/>
<reference evidence="2 3" key="1">
    <citation type="journal article" date="2007" name="Nature">
        <title>Evolution of genes and genomes on the Drosophila phylogeny.</title>
        <authorList>
            <consortium name="Drosophila 12 Genomes Consortium"/>
            <person name="Clark A.G."/>
            <person name="Eisen M.B."/>
            <person name="Smith D.R."/>
            <person name="Bergman C.M."/>
            <person name="Oliver B."/>
            <person name="Markow T.A."/>
            <person name="Kaufman T.C."/>
            <person name="Kellis M."/>
            <person name="Gelbart W."/>
            <person name="Iyer V.N."/>
            <person name="Pollard D.A."/>
            <person name="Sackton T.B."/>
            <person name="Larracuente A.M."/>
            <person name="Singh N.D."/>
            <person name="Abad J.P."/>
            <person name="Abt D.N."/>
            <person name="Adryan B."/>
            <person name="Aguade M."/>
            <person name="Akashi H."/>
            <person name="Anderson W.W."/>
            <person name="Aquadro C.F."/>
            <person name="Ardell D.H."/>
            <person name="Arguello R."/>
            <person name="Artieri C.G."/>
            <person name="Barbash D.A."/>
            <person name="Barker D."/>
            <person name="Barsanti P."/>
            <person name="Batterham P."/>
            <person name="Batzoglou S."/>
            <person name="Begun D."/>
            <person name="Bhutkar A."/>
            <person name="Blanco E."/>
            <person name="Bosak S.A."/>
            <person name="Bradley R.K."/>
            <person name="Brand A.D."/>
            <person name="Brent M.R."/>
            <person name="Brooks A.N."/>
            <person name="Brown R.H."/>
            <person name="Butlin R.K."/>
            <person name="Caggese C."/>
            <person name="Calvi B.R."/>
            <person name="Bernardo de Carvalho A."/>
            <person name="Caspi A."/>
            <person name="Castrezana S."/>
            <person name="Celniker S.E."/>
            <person name="Chang J.L."/>
            <person name="Chapple C."/>
            <person name="Chatterji S."/>
            <person name="Chinwalla A."/>
            <person name="Civetta A."/>
            <person name="Clifton S.W."/>
            <person name="Comeron J.M."/>
            <person name="Costello J.C."/>
            <person name="Coyne J.A."/>
            <person name="Daub J."/>
            <person name="David R.G."/>
            <person name="Delcher A.L."/>
            <person name="Delehaunty K."/>
            <person name="Do C.B."/>
            <person name="Ebling H."/>
            <person name="Edwards K."/>
            <person name="Eickbush T."/>
            <person name="Evans J.D."/>
            <person name="Filipski A."/>
            <person name="Findeiss S."/>
            <person name="Freyhult E."/>
            <person name="Fulton L."/>
            <person name="Fulton R."/>
            <person name="Garcia A.C."/>
            <person name="Gardiner A."/>
            <person name="Garfield D.A."/>
            <person name="Garvin B.E."/>
            <person name="Gibson G."/>
            <person name="Gilbert D."/>
            <person name="Gnerre S."/>
            <person name="Godfrey J."/>
            <person name="Good R."/>
            <person name="Gotea V."/>
            <person name="Gravely B."/>
            <person name="Greenberg A.J."/>
            <person name="Griffiths-Jones S."/>
            <person name="Gross S."/>
            <person name="Guigo R."/>
            <person name="Gustafson E.A."/>
            <person name="Haerty W."/>
            <person name="Hahn M.W."/>
            <person name="Halligan D.L."/>
            <person name="Halpern A.L."/>
            <person name="Halter G.M."/>
            <person name="Han M.V."/>
            <person name="Heger A."/>
            <person name="Hillier L."/>
            <person name="Hinrichs A.S."/>
            <person name="Holmes I."/>
            <person name="Hoskins R.A."/>
            <person name="Hubisz M.J."/>
            <person name="Hultmark D."/>
            <person name="Huntley M.A."/>
            <person name="Jaffe D.B."/>
            <person name="Jagadeeshan S."/>
            <person name="Jeck W.R."/>
            <person name="Johnson J."/>
            <person name="Jones C.D."/>
            <person name="Jordan W.C."/>
            <person name="Karpen G.H."/>
            <person name="Kataoka E."/>
            <person name="Keightley P.D."/>
            <person name="Kheradpour P."/>
            <person name="Kirkness E.F."/>
            <person name="Koerich L.B."/>
            <person name="Kristiansen K."/>
            <person name="Kudrna D."/>
            <person name="Kulathinal R.J."/>
            <person name="Kumar S."/>
            <person name="Kwok R."/>
            <person name="Lander E."/>
            <person name="Langley C.H."/>
            <person name="Lapoint R."/>
            <person name="Lazzaro B.P."/>
            <person name="Lee S.J."/>
            <person name="Levesque L."/>
            <person name="Li R."/>
            <person name="Lin C.F."/>
            <person name="Lin M.F."/>
            <person name="Lindblad-Toh K."/>
            <person name="Llopart A."/>
            <person name="Long M."/>
            <person name="Low L."/>
            <person name="Lozovsky E."/>
            <person name="Lu J."/>
            <person name="Luo M."/>
            <person name="Machado C.A."/>
            <person name="Makalowski W."/>
            <person name="Marzo M."/>
            <person name="Matsuda M."/>
            <person name="Matzkin L."/>
            <person name="McAllister B."/>
            <person name="McBride C.S."/>
            <person name="McKernan B."/>
            <person name="McKernan K."/>
            <person name="Mendez-Lago M."/>
            <person name="Minx P."/>
            <person name="Mollenhauer M.U."/>
            <person name="Montooth K."/>
            <person name="Mount S.M."/>
            <person name="Mu X."/>
            <person name="Myers E."/>
            <person name="Negre B."/>
            <person name="Newfeld S."/>
            <person name="Nielsen R."/>
            <person name="Noor M.A."/>
            <person name="O'Grady P."/>
            <person name="Pachter L."/>
            <person name="Papaceit M."/>
            <person name="Parisi M.J."/>
            <person name="Parisi M."/>
            <person name="Parts L."/>
            <person name="Pedersen J.S."/>
            <person name="Pesole G."/>
            <person name="Phillippy A.M."/>
            <person name="Ponting C.P."/>
            <person name="Pop M."/>
            <person name="Porcelli D."/>
            <person name="Powell J.R."/>
            <person name="Prohaska S."/>
            <person name="Pruitt K."/>
            <person name="Puig M."/>
            <person name="Quesneville H."/>
            <person name="Ram K.R."/>
            <person name="Rand D."/>
            <person name="Rasmussen M.D."/>
            <person name="Reed L.K."/>
            <person name="Reenan R."/>
            <person name="Reily A."/>
            <person name="Remington K.A."/>
            <person name="Rieger T.T."/>
            <person name="Ritchie M.G."/>
            <person name="Robin C."/>
            <person name="Rogers Y.H."/>
            <person name="Rohde C."/>
            <person name="Rozas J."/>
            <person name="Rubenfield M.J."/>
            <person name="Ruiz A."/>
            <person name="Russo S."/>
            <person name="Salzberg S.L."/>
            <person name="Sanchez-Gracia A."/>
            <person name="Saranga D.J."/>
            <person name="Sato H."/>
            <person name="Schaeffer S.W."/>
            <person name="Schatz M.C."/>
            <person name="Schlenke T."/>
            <person name="Schwartz R."/>
            <person name="Segarra C."/>
            <person name="Singh R.S."/>
            <person name="Sirot L."/>
            <person name="Sirota M."/>
            <person name="Sisneros N.B."/>
            <person name="Smith C.D."/>
            <person name="Smith T.F."/>
            <person name="Spieth J."/>
            <person name="Stage D.E."/>
            <person name="Stark A."/>
            <person name="Stephan W."/>
            <person name="Strausberg R.L."/>
            <person name="Strempel S."/>
            <person name="Sturgill D."/>
            <person name="Sutton G."/>
            <person name="Sutton G.G."/>
            <person name="Tao W."/>
            <person name="Teichmann S."/>
            <person name="Tobari Y.N."/>
            <person name="Tomimura Y."/>
            <person name="Tsolas J.M."/>
            <person name="Valente V.L."/>
            <person name="Venter E."/>
            <person name="Venter J.C."/>
            <person name="Vicario S."/>
            <person name="Vieira F.G."/>
            <person name="Vilella A.J."/>
            <person name="Villasante A."/>
            <person name="Walenz B."/>
            <person name="Wang J."/>
            <person name="Wasserman M."/>
            <person name="Watts T."/>
            <person name="Wilson D."/>
            <person name="Wilson R.K."/>
            <person name="Wing R.A."/>
            <person name="Wolfner M.F."/>
            <person name="Wong A."/>
            <person name="Wong G.K."/>
            <person name="Wu C.I."/>
            <person name="Wu G."/>
            <person name="Yamamoto D."/>
            <person name="Yang H.P."/>
            <person name="Yang S.P."/>
            <person name="Yorke J.A."/>
            <person name="Yoshida K."/>
            <person name="Zdobnov E."/>
            <person name="Zhang P."/>
            <person name="Zhang Y."/>
            <person name="Zimin A.V."/>
            <person name="Baldwin J."/>
            <person name="Abdouelleil A."/>
            <person name="Abdulkadir J."/>
            <person name="Abebe A."/>
            <person name="Abera B."/>
            <person name="Abreu J."/>
            <person name="Acer S.C."/>
            <person name="Aftuck L."/>
            <person name="Alexander A."/>
            <person name="An P."/>
            <person name="Anderson E."/>
            <person name="Anderson S."/>
            <person name="Arachi H."/>
            <person name="Azer M."/>
            <person name="Bachantsang P."/>
            <person name="Barry A."/>
            <person name="Bayul T."/>
            <person name="Berlin A."/>
            <person name="Bessette D."/>
            <person name="Bloom T."/>
            <person name="Blye J."/>
            <person name="Boguslavskiy L."/>
            <person name="Bonnet C."/>
            <person name="Boukhgalter B."/>
            <person name="Bourzgui I."/>
            <person name="Brown A."/>
            <person name="Cahill P."/>
            <person name="Channer S."/>
            <person name="Cheshatsang Y."/>
            <person name="Chuda L."/>
            <person name="Citroen M."/>
            <person name="Collymore A."/>
            <person name="Cooke P."/>
            <person name="Costello M."/>
            <person name="D'Aco K."/>
            <person name="Daza R."/>
            <person name="De Haan G."/>
            <person name="DeGray S."/>
            <person name="DeMaso C."/>
            <person name="Dhargay N."/>
            <person name="Dooley K."/>
            <person name="Dooley E."/>
            <person name="Doricent M."/>
            <person name="Dorje P."/>
            <person name="Dorjee K."/>
            <person name="Dupes A."/>
            <person name="Elong R."/>
            <person name="Falk J."/>
            <person name="Farina A."/>
            <person name="Faro S."/>
            <person name="Ferguson D."/>
            <person name="Fisher S."/>
            <person name="Foley C.D."/>
            <person name="Franke A."/>
            <person name="Friedrich D."/>
            <person name="Gadbois L."/>
            <person name="Gearin G."/>
            <person name="Gearin C.R."/>
            <person name="Giannoukos G."/>
            <person name="Goode T."/>
            <person name="Graham J."/>
            <person name="Grandbois E."/>
            <person name="Grewal S."/>
            <person name="Gyaltsen K."/>
            <person name="Hafez N."/>
            <person name="Hagos B."/>
            <person name="Hall J."/>
            <person name="Henson C."/>
            <person name="Hollinger A."/>
            <person name="Honan T."/>
            <person name="Huard M.D."/>
            <person name="Hughes L."/>
            <person name="Hurhula B."/>
            <person name="Husby M.E."/>
            <person name="Kamat A."/>
            <person name="Kanga B."/>
            <person name="Kashin S."/>
            <person name="Khazanovich D."/>
            <person name="Kisner P."/>
            <person name="Lance K."/>
            <person name="Lara M."/>
            <person name="Lee W."/>
            <person name="Lennon N."/>
            <person name="Letendre F."/>
            <person name="LeVine R."/>
            <person name="Lipovsky A."/>
            <person name="Liu X."/>
            <person name="Liu J."/>
            <person name="Liu S."/>
            <person name="Lokyitsang T."/>
            <person name="Lokyitsang Y."/>
            <person name="Lubonja R."/>
            <person name="Lui A."/>
            <person name="MacDonald P."/>
            <person name="Magnisalis V."/>
            <person name="Maru K."/>
            <person name="Matthews C."/>
            <person name="McCusker W."/>
            <person name="McDonough S."/>
            <person name="Mehta T."/>
            <person name="Meldrim J."/>
            <person name="Meneus L."/>
            <person name="Mihai O."/>
            <person name="Mihalev A."/>
            <person name="Mihova T."/>
            <person name="Mittelman R."/>
            <person name="Mlenga V."/>
            <person name="Montmayeur A."/>
            <person name="Mulrain L."/>
            <person name="Navidi A."/>
            <person name="Naylor J."/>
            <person name="Negash T."/>
            <person name="Nguyen T."/>
            <person name="Nguyen N."/>
            <person name="Nicol R."/>
            <person name="Norbu C."/>
            <person name="Norbu N."/>
            <person name="Novod N."/>
            <person name="O'Neill B."/>
            <person name="Osman S."/>
            <person name="Markiewicz E."/>
            <person name="Oyono O.L."/>
            <person name="Patti C."/>
            <person name="Phunkhang P."/>
            <person name="Pierre F."/>
            <person name="Priest M."/>
            <person name="Raghuraman S."/>
            <person name="Rege F."/>
            <person name="Reyes R."/>
            <person name="Rise C."/>
            <person name="Rogov P."/>
            <person name="Ross K."/>
            <person name="Ryan E."/>
            <person name="Settipalli S."/>
            <person name="Shea T."/>
            <person name="Sherpa N."/>
            <person name="Shi L."/>
            <person name="Shih D."/>
            <person name="Sparrow T."/>
            <person name="Spaulding J."/>
            <person name="Stalker J."/>
            <person name="Stange-Thomann N."/>
            <person name="Stavropoulos S."/>
            <person name="Stone C."/>
            <person name="Strader C."/>
            <person name="Tesfaye S."/>
            <person name="Thomson T."/>
            <person name="Thoulutsang Y."/>
            <person name="Thoulutsang D."/>
            <person name="Topham K."/>
            <person name="Topping I."/>
            <person name="Tsamla T."/>
            <person name="Vassiliev H."/>
            <person name="Vo A."/>
            <person name="Wangchuk T."/>
            <person name="Wangdi T."/>
            <person name="Weiand M."/>
            <person name="Wilkinson J."/>
            <person name="Wilson A."/>
            <person name="Yadav S."/>
            <person name="Young G."/>
            <person name="Yu Q."/>
            <person name="Zembek L."/>
            <person name="Zhong D."/>
            <person name="Zimmer A."/>
            <person name="Zwirko Z."/>
            <person name="Jaffe D.B."/>
            <person name="Alvarez P."/>
            <person name="Brockman W."/>
            <person name="Butler J."/>
            <person name="Chin C."/>
            <person name="Gnerre S."/>
            <person name="Grabherr M."/>
            <person name="Kleber M."/>
            <person name="Mauceli E."/>
            <person name="MacCallum I."/>
        </authorList>
    </citation>
    <scope>NUCLEOTIDE SEQUENCE [LARGE SCALE GENOMIC DNA]</scope>
    <source>
        <strain evidence="3">Tucson 14024-0371.13</strain>
    </source>
</reference>
<organism evidence="2 3">
    <name type="scientific">Drosophila ananassae</name>
    <name type="common">Fruit fly</name>
    <dbReference type="NCBI Taxonomy" id="7217"/>
    <lineage>
        <taxon>Eukaryota</taxon>
        <taxon>Metazoa</taxon>
        <taxon>Ecdysozoa</taxon>
        <taxon>Arthropoda</taxon>
        <taxon>Hexapoda</taxon>
        <taxon>Insecta</taxon>
        <taxon>Pterygota</taxon>
        <taxon>Neoptera</taxon>
        <taxon>Endopterygota</taxon>
        <taxon>Diptera</taxon>
        <taxon>Brachycera</taxon>
        <taxon>Muscomorpha</taxon>
        <taxon>Ephydroidea</taxon>
        <taxon>Drosophilidae</taxon>
        <taxon>Drosophila</taxon>
        <taxon>Sophophora</taxon>
    </lineage>
</organism>
<evidence type="ECO:0000313" key="2">
    <source>
        <dbReference type="EMBL" id="EDV35685.1"/>
    </source>
</evidence>
<dbReference type="PhylomeDB" id="B3MG03"/>
<proteinExistence type="predicted"/>
<sequence length="301" mass="33859">MFWSTLSRAFTRRQNSSASAGPPKKPSGSDGPPKPPGSGGRSKKPPGSGGPPKKPPKKTAECETRTMCNPGAYCAESDRFISMWDPPKNRRKPYPFIVSRSNALCCEPNCTKPLPSFDELYYWPSCKNKKYQKHWVECPQFMMRVKKVCAYDKLEALIGESNLSGPCPHLAQLARCIKGRKPPICFKAKTPSCCRRLCAPMPCWSECKKPPLAKKPRRPAECECKRPISLCEVERGRVYALKHGENHVCPAAIKRYKERKAKEAAKAKKDKGQRKNKSAKDAKKEKCKKSKKSKKDSKKKK</sequence>
<accession>B3MG03</accession>
<feature type="compositionally biased region" description="Polar residues" evidence="1">
    <location>
        <begin position="1"/>
        <end position="15"/>
    </location>
</feature>
<dbReference type="InParanoid" id="B3MG03"/>
<keyword evidence="3" id="KW-1185">Reference proteome</keyword>
<feature type="compositionally biased region" description="Basic residues" evidence="1">
    <location>
        <begin position="268"/>
        <end position="277"/>
    </location>
</feature>
<dbReference type="InterPro" id="IPR006611">
    <property type="entry name" value="DUF1431_DROsp"/>
</dbReference>
<dbReference type="OMA" id="WVECPKF"/>
<protein>
    <submittedName>
        <fullName evidence="2">Uncharacterized protein</fullName>
    </submittedName>
</protein>
<gene>
    <name evidence="2" type="primary">Dana\GF12351</name>
    <name evidence="2" type="synonym">dana_GLEANR_12354</name>
    <name evidence="2" type="ORF">GF12351</name>
</gene>
<dbReference type="SMART" id="SM00689">
    <property type="entry name" value="DM6"/>
    <property type="match status" value="1"/>
</dbReference>